<keyword evidence="6" id="KW-1185">Reference proteome</keyword>
<gene>
    <name evidence="5" type="ORF">G8O30_06045</name>
</gene>
<evidence type="ECO:0000256" key="1">
    <source>
        <dbReference type="SAM" id="Coils"/>
    </source>
</evidence>
<evidence type="ECO:0000259" key="4">
    <source>
        <dbReference type="Pfam" id="PF26513"/>
    </source>
</evidence>
<dbReference type="EMBL" id="CP049742">
    <property type="protein sequence ID" value="QPC46557.1"/>
    <property type="molecule type" value="Genomic_DNA"/>
</dbReference>
<feature type="domain" description="Repressor Rok winged helix" evidence="3">
    <location>
        <begin position="117"/>
        <end position="173"/>
    </location>
</feature>
<dbReference type="RefSeq" id="WP_239674081.1">
    <property type="nucleotide sequence ID" value="NZ_CP049742.1"/>
</dbReference>
<accession>A0A7S8CAV3</accession>
<protein>
    <submittedName>
        <fullName evidence="5">Competence protein ComK</fullName>
    </submittedName>
</protein>
<feature type="domain" description="Rok N-terminal oligomerisation" evidence="4">
    <location>
        <begin position="1"/>
        <end position="41"/>
    </location>
</feature>
<proteinExistence type="predicted"/>
<evidence type="ECO:0000259" key="3">
    <source>
        <dbReference type="Pfam" id="PF23159"/>
    </source>
</evidence>
<feature type="compositionally biased region" description="Basic and acidic residues" evidence="2">
    <location>
        <begin position="102"/>
        <end position="112"/>
    </location>
</feature>
<feature type="coiled-coil region" evidence="1">
    <location>
        <begin position="9"/>
        <end position="43"/>
    </location>
</feature>
<name>A0A7S8CAV3_9BACI</name>
<evidence type="ECO:0000256" key="2">
    <source>
        <dbReference type="SAM" id="MobiDB-lite"/>
    </source>
</evidence>
<evidence type="ECO:0000313" key="5">
    <source>
        <dbReference type="EMBL" id="QPC46557.1"/>
    </source>
</evidence>
<keyword evidence="1" id="KW-0175">Coiled coil</keyword>
<dbReference type="KEGG" id="mcui:G8O30_06045"/>
<dbReference type="Pfam" id="PF26513">
    <property type="entry name" value="Rok_N"/>
    <property type="match status" value="1"/>
</dbReference>
<feature type="compositionally biased region" description="Basic and acidic residues" evidence="2">
    <location>
        <begin position="79"/>
        <end position="89"/>
    </location>
</feature>
<sequence length="189" mass="21842">MFTERTALKVRLEQLADSEERIIREFRQEREAIFERLRELDARDLVNQPTVDEKAVERPSKVEVTPFPVEESLTVLSEPIEKKSEEPKKASKTTTKKAAKKKKDEPVRQRTKTKELRQAVVDILQEEKESIRGAALRRAAEERTGWEIANMTAFMNLLMSKYPQIQKLDRGMYGWVTVEGAAVPVVEED</sequence>
<organism evidence="5 6">
    <name type="scientific">Mangrovibacillus cuniculi</name>
    <dbReference type="NCBI Taxonomy" id="2593652"/>
    <lineage>
        <taxon>Bacteria</taxon>
        <taxon>Bacillati</taxon>
        <taxon>Bacillota</taxon>
        <taxon>Bacilli</taxon>
        <taxon>Bacillales</taxon>
        <taxon>Bacillaceae</taxon>
        <taxon>Mangrovibacillus</taxon>
    </lineage>
</organism>
<dbReference type="InterPro" id="IPR058971">
    <property type="entry name" value="Rok_N_oligomerisation"/>
</dbReference>
<dbReference type="InterPro" id="IPR056984">
    <property type="entry name" value="WH_Rok"/>
</dbReference>
<dbReference type="AlphaFoldDB" id="A0A7S8CAV3"/>
<feature type="region of interest" description="Disordered" evidence="2">
    <location>
        <begin position="78"/>
        <end position="112"/>
    </location>
</feature>
<dbReference type="Proteomes" id="UP000593626">
    <property type="component" value="Chromosome"/>
</dbReference>
<reference evidence="5 6" key="1">
    <citation type="submission" date="2019-07" db="EMBL/GenBank/DDBJ databases">
        <title>Genome sequence of 2 isolates from Red Sea Mangroves.</title>
        <authorList>
            <person name="Sefrji F."/>
            <person name="Michoud G."/>
            <person name="Merlino G."/>
            <person name="Daffonchio D."/>
        </authorList>
    </citation>
    <scope>NUCLEOTIDE SEQUENCE [LARGE SCALE GENOMIC DNA]</scope>
    <source>
        <strain evidence="5 6">R1DC41</strain>
    </source>
</reference>
<feature type="compositionally biased region" description="Basic residues" evidence="2">
    <location>
        <begin position="90"/>
        <end position="101"/>
    </location>
</feature>
<evidence type="ECO:0000313" key="6">
    <source>
        <dbReference type="Proteomes" id="UP000593626"/>
    </source>
</evidence>
<dbReference type="Pfam" id="PF23159">
    <property type="entry name" value="WHD_Rok"/>
    <property type="match status" value="1"/>
</dbReference>